<reference evidence="4" key="1">
    <citation type="submission" date="2017-09" db="EMBL/GenBank/DDBJ databases">
        <title>Depth-based differentiation of microbial function through sediment-hosted aquifers and enrichment of novel symbionts in the deep terrestrial subsurface.</title>
        <authorList>
            <person name="Probst A.J."/>
            <person name="Ladd B."/>
            <person name="Jarett J.K."/>
            <person name="Geller-Mcgrath D.E."/>
            <person name="Sieber C.M.K."/>
            <person name="Emerson J.B."/>
            <person name="Anantharaman K."/>
            <person name="Thomas B.C."/>
            <person name="Malmstrom R."/>
            <person name="Stieglmeier M."/>
            <person name="Klingl A."/>
            <person name="Woyke T."/>
            <person name="Ryan C.M."/>
            <person name="Banfield J.F."/>
        </authorList>
    </citation>
    <scope>NUCLEOTIDE SEQUENCE [LARGE SCALE GENOMIC DNA]</scope>
</reference>
<dbReference type="Pfam" id="PF13464">
    <property type="entry name" value="RodZ_C"/>
    <property type="match status" value="1"/>
</dbReference>
<protein>
    <recommendedName>
        <fullName evidence="2">Cytoskeleton protein RodZ-like C-terminal domain-containing protein</fullName>
    </recommendedName>
</protein>
<dbReference type="Proteomes" id="UP000228952">
    <property type="component" value="Unassembled WGS sequence"/>
</dbReference>
<dbReference type="CDD" id="cd00093">
    <property type="entry name" value="HTH_XRE"/>
    <property type="match status" value="1"/>
</dbReference>
<evidence type="ECO:0000259" key="2">
    <source>
        <dbReference type="Pfam" id="PF13464"/>
    </source>
</evidence>
<dbReference type="GO" id="GO:0003677">
    <property type="term" value="F:DNA binding"/>
    <property type="evidence" value="ECO:0007669"/>
    <property type="project" value="InterPro"/>
</dbReference>
<proteinExistence type="predicted"/>
<feature type="domain" description="Cytoskeleton protein RodZ-like C-terminal" evidence="2">
    <location>
        <begin position="239"/>
        <end position="296"/>
    </location>
</feature>
<evidence type="ECO:0000256" key="1">
    <source>
        <dbReference type="SAM" id="Phobius"/>
    </source>
</evidence>
<evidence type="ECO:0000313" key="4">
    <source>
        <dbReference type="Proteomes" id="UP000228952"/>
    </source>
</evidence>
<dbReference type="PANTHER" id="PTHR34475:SF1">
    <property type="entry name" value="CYTOSKELETON PROTEIN RODZ"/>
    <property type="match status" value="1"/>
</dbReference>
<dbReference type="InterPro" id="IPR050400">
    <property type="entry name" value="Bact_Cytoskel_RodZ"/>
</dbReference>
<dbReference type="InterPro" id="IPR013783">
    <property type="entry name" value="Ig-like_fold"/>
</dbReference>
<evidence type="ECO:0000313" key="3">
    <source>
        <dbReference type="EMBL" id="PJA15899.1"/>
    </source>
</evidence>
<dbReference type="EMBL" id="PFQB01000005">
    <property type="protein sequence ID" value="PJA15899.1"/>
    <property type="molecule type" value="Genomic_DNA"/>
</dbReference>
<sequence>MLTVGNLLKKAREHSGKQVEEIAQIIRIKPEYLYKIEQNDFSTFNSSTFVKGFIRSYASFLGLDAENIVALFRRQIGEEDVPLKAKQTLVRQRSFVVSPVAIMSVAIIIFFVGLFGFLISQFYRLQQAPTLTIVQPTEVITTVDTPSYELKGLTEENVLVSVNGSQLQLRDDSTFSLLAQLKEGDNSFTFEAWKKNVEGKHATKIVTIIYSPKGQVAITPTKKAGTSSTSNGKEITVSLKLSGQAWIQVVADNTQKAVGIKEKGYSLDFVAKKMIEITTGKPNVSVVSIDNKQVPWKIKNGVGSLVCTYKEDVSDWKCTE</sequence>
<dbReference type="AlphaFoldDB" id="A0A2M7W426"/>
<comment type="caution">
    <text evidence="3">The sequence shown here is derived from an EMBL/GenBank/DDBJ whole genome shotgun (WGS) entry which is preliminary data.</text>
</comment>
<dbReference type="InterPro" id="IPR001387">
    <property type="entry name" value="Cro/C1-type_HTH"/>
</dbReference>
<keyword evidence="1" id="KW-0472">Membrane</keyword>
<gene>
    <name evidence="3" type="ORF">COX64_00140</name>
</gene>
<dbReference type="Gene3D" id="1.10.260.40">
    <property type="entry name" value="lambda repressor-like DNA-binding domains"/>
    <property type="match status" value="1"/>
</dbReference>
<keyword evidence="1" id="KW-1133">Transmembrane helix</keyword>
<keyword evidence="1" id="KW-0812">Transmembrane</keyword>
<dbReference type="InterPro" id="IPR025194">
    <property type="entry name" value="RodZ-like_C"/>
</dbReference>
<dbReference type="Pfam" id="PF13413">
    <property type="entry name" value="HTH_25"/>
    <property type="match status" value="1"/>
</dbReference>
<dbReference type="PANTHER" id="PTHR34475">
    <property type="match status" value="1"/>
</dbReference>
<name>A0A2M7W426_9BACT</name>
<dbReference type="Gene3D" id="2.60.40.10">
    <property type="entry name" value="Immunoglobulins"/>
    <property type="match status" value="1"/>
</dbReference>
<feature type="transmembrane region" description="Helical" evidence="1">
    <location>
        <begin position="95"/>
        <end position="119"/>
    </location>
</feature>
<accession>A0A2M7W426</accession>
<dbReference type="InterPro" id="IPR010982">
    <property type="entry name" value="Lambda_DNA-bd_dom_sf"/>
</dbReference>
<dbReference type="SUPFAM" id="SSF47413">
    <property type="entry name" value="lambda repressor-like DNA-binding domains"/>
    <property type="match status" value="1"/>
</dbReference>
<organism evidence="3 4">
    <name type="scientific">Candidatus Dojkabacteria bacterium CG_4_10_14_0_2_um_filter_Dojkabacteria_WS6_41_15</name>
    <dbReference type="NCBI Taxonomy" id="2014249"/>
    <lineage>
        <taxon>Bacteria</taxon>
        <taxon>Candidatus Dojkabacteria</taxon>
    </lineage>
</organism>